<dbReference type="EMBL" id="AP023213">
    <property type="protein sequence ID" value="BCO11138.1"/>
    <property type="molecule type" value="Genomic_DNA"/>
</dbReference>
<sequence length="40" mass="4329">MGAREVRDAGAGKQEAECEQQGHEDQRAAMIEGKSSHKVC</sequence>
<proteinExistence type="predicted"/>
<keyword evidence="3" id="KW-1185">Reference proteome</keyword>
<organism evidence="2 3">
    <name type="scientific">Citrifermentans bremense</name>
    <dbReference type="NCBI Taxonomy" id="60035"/>
    <lineage>
        <taxon>Bacteria</taxon>
        <taxon>Pseudomonadati</taxon>
        <taxon>Thermodesulfobacteriota</taxon>
        <taxon>Desulfuromonadia</taxon>
        <taxon>Geobacterales</taxon>
        <taxon>Geobacteraceae</taxon>
        <taxon>Citrifermentans</taxon>
    </lineage>
</organism>
<name>A0A7R7FSW6_9BACT</name>
<evidence type="ECO:0000256" key="1">
    <source>
        <dbReference type="SAM" id="MobiDB-lite"/>
    </source>
</evidence>
<evidence type="ECO:0000313" key="3">
    <source>
        <dbReference type="Proteomes" id="UP000515472"/>
    </source>
</evidence>
<accession>A0A7R7FSW6</accession>
<feature type="region of interest" description="Disordered" evidence="1">
    <location>
        <begin position="1"/>
        <end position="25"/>
    </location>
</feature>
<protein>
    <submittedName>
        <fullName evidence="2">Uncharacterized protein</fullName>
    </submittedName>
</protein>
<dbReference type="Proteomes" id="UP000515472">
    <property type="component" value="Chromosome"/>
</dbReference>
<evidence type="ECO:0000313" key="2">
    <source>
        <dbReference type="EMBL" id="BCO11138.1"/>
    </source>
</evidence>
<dbReference type="AlphaFoldDB" id="A0A7R7FSW6"/>
<reference evidence="2 3" key="1">
    <citation type="submission" date="2020-06" db="EMBL/GenBank/DDBJ databases">
        <title>Interaction of electrochemicaly active bacteria, Geobacter bremensis R4 on different carbon anode.</title>
        <authorList>
            <person name="Meng L."/>
            <person name="Yoshida N."/>
        </authorList>
    </citation>
    <scope>NUCLEOTIDE SEQUENCE [LARGE SCALE GENOMIC DNA]</scope>
    <source>
        <strain evidence="2 3">R4</strain>
    </source>
</reference>
<gene>
    <name evidence="2" type="ORF">GEOBRER4_n0224</name>
</gene>